<evidence type="ECO:0000256" key="3">
    <source>
        <dbReference type="ARBA" id="ARBA00022679"/>
    </source>
</evidence>
<organism evidence="7 8">
    <name type="scientific">Streptococcus sciuri</name>
    <dbReference type="NCBI Taxonomy" id="2973939"/>
    <lineage>
        <taxon>Bacteria</taxon>
        <taxon>Bacillati</taxon>
        <taxon>Bacillota</taxon>
        <taxon>Bacilli</taxon>
        <taxon>Lactobacillales</taxon>
        <taxon>Streptococcaceae</taxon>
        <taxon>Streptococcus</taxon>
    </lineage>
</organism>
<reference evidence="7 8" key="1">
    <citation type="journal article" date="2023" name="Int. J. Syst. Evol. Microbiol.">
        <title>Streptococcus sciuri sp. nov., Staphylococcus marylandisciuri sp. nov. and Staphylococcus americanisciuri sp. nov., isolated from faeces of eastern grey squirrel (Sciurus carolinensis).</title>
        <authorList>
            <person name="Volokhov D.V."/>
            <person name="Zagorodnyaya T.A."/>
            <person name="Furtak V.A."/>
            <person name="Nattanmai G."/>
            <person name="Randall L."/>
            <person name="Jose S."/>
            <person name="Gao Y."/>
            <person name="Eisenberg T."/>
            <person name="Delmonte P."/>
            <person name="Blom J."/>
            <person name="Mitchell K.K."/>
        </authorList>
    </citation>
    <scope>NUCLEOTIDE SEQUENCE [LARGE SCALE GENOMIC DNA]</scope>
    <source>
        <strain evidence="7 8">SQ9-PEA</strain>
    </source>
</reference>
<evidence type="ECO:0000313" key="8">
    <source>
        <dbReference type="Proteomes" id="UP001206548"/>
    </source>
</evidence>
<keyword evidence="3" id="KW-0808">Transferase</keyword>
<evidence type="ECO:0000256" key="1">
    <source>
        <dbReference type="ARBA" id="ARBA00006594"/>
    </source>
</evidence>
<dbReference type="InterPro" id="IPR002941">
    <property type="entry name" value="DNA_methylase_N4/N6"/>
</dbReference>
<comment type="caution">
    <text evidence="7">The sequence shown here is derived from an EMBL/GenBank/DDBJ whole genome shotgun (WGS) entry which is preliminary data.</text>
</comment>
<evidence type="ECO:0000313" key="7">
    <source>
        <dbReference type="EMBL" id="MCS4488897.1"/>
    </source>
</evidence>
<evidence type="ECO:0000259" key="6">
    <source>
        <dbReference type="Pfam" id="PF01555"/>
    </source>
</evidence>
<evidence type="ECO:0000256" key="4">
    <source>
        <dbReference type="ARBA" id="ARBA00022691"/>
    </source>
</evidence>
<keyword evidence="8" id="KW-1185">Reference proteome</keyword>
<dbReference type="Proteomes" id="UP001206548">
    <property type="component" value="Unassembled WGS sequence"/>
</dbReference>
<sequence length="639" mass="74268">MDNNRQKELLELLAQAQEEVLNGNEVSTEFARVLFPPARKEYELTYYGKESEQAVISQAFAVPLQENRRFGDATENDWLNKIIFGDNLQVLKTLVEMKHRGELKNADGTDGVRLIYIDPPFATKQDFSNKDSKAYSDKLAGAEFLEWLRKRLILLREVLSDDGSIYVHLDWRKSHYIKILMDEVFGEGNFKNEIIWHYQTYQGQVKKYFPRKHDNIFIYGKTKTTTFELLKDNKPEGTIDAERWKDYYVDGWKIKGDNYPKDDSRFNGYLERFKKEYEREPKDDDIVYINKGKTIDDVWDIKAVDPKNKNERVNYPTQKPEELLERIITASSNYGDLVLDCFAGSGTTAAVAEKLNRRWITVDTGKLAIYTIQKRILGIENHKPFAVYDAGLYDNEKLNAFDSTQWKQFAMALYNVQPSYQSIRGLSFDGMRDGSLVKVYSPDELNEMRAKISEDTLEQIYSRLGSASPSEVFIIAPQGKFTFAVDEYDNNGEWNTIFNILRVPYSMYQKFTENFKGTIQADDTDSVNVVVDAYGFDFMRKPNVDFEIAREELRINTFESFSRLKGKENVSGFEAFSMLLIDLSYDSHAFNVDKVYYHKDFDENKSIIFDENDIDGQAMFIFVDKFGNEFITTRGEMAY</sequence>
<name>A0ABT2F8T6_9STRE</name>
<keyword evidence="5" id="KW-0680">Restriction system</keyword>
<keyword evidence="4" id="KW-0949">S-adenosyl-L-methionine</keyword>
<protein>
    <submittedName>
        <fullName evidence="7">Site-specific DNA-methyltransferase</fullName>
    </submittedName>
</protein>
<dbReference type="InterPro" id="IPR002052">
    <property type="entry name" value="DNA_methylase_N6_adenine_CS"/>
</dbReference>
<accession>A0ABT2F8T6</accession>
<gene>
    <name evidence="7" type="ORF">NXS10_08025</name>
</gene>
<dbReference type="PROSITE" id="PS00092">
    <property type="entry name" value="N6_MTASE"/>
    <property type="match status" value="1"/>
</dbReference>
<dbReference type="InterPro" id="IPR002295">
    <property type="entry name" value="N4/N6-MTase_EcoPI_Mod-like"/>
</dbReference>
<evidence type="ECO:0000256" key="5">
    <source>
        <dbReference type="ARBA" id="ARBA00022747"/>
    </source>
</evidence>
<dbReference type="Gene3D" id="3.40.50.150">
    <property type="entry name" value="Vaccinia Virus protein VP39"/>
    <property type="match status" value="1"/>
</dbReference>
<evidence type="ECO:0000256" key="2">
    <source>
        <dbReference type="ARBA" id="ARBA00022603"/>
    </source>
</evidence>
<proteinExistence type="inferred from homology"/>
<keyword evidence="2" id="KW-0489">Methyltransferase</keyword>
<dbReference type="PRINTS" id="PR00506">
    <property type="entry name" value="D21N6MTFRASE"/>
</dbReference>
<dbReference type="InterPro" id="IPR029063">
    <property type="entry name" value="SAM-dependent_MTases_sf"/>
</dbReference>
<dbReference type="Pfam" id="PF01555">
    <property type="entry name" value="N6_N4_Mtase"/>
    <property type="match status" value="1"/>
</dbReference>
<dbReference type="SUPFAM" id="SSF53335">
    <property type="entry name" value="S-adenosyl-L-methionine-dependent methyltransferases"/>
    <property type="match status" value="1"/>
</dbReference>
<dbReference type="RefSeq" id="WP_259139319.1">
    <property type="nucleotide sequence ID" value="NZ_JANUXX010000011.1"/>
</dbReference>
<comment type="similarity">
    <text evidence="1">Belongs to the N(4)/N(6)-methyltransferase family.</text>
</comment>
<dbReference type="EMBL" id="JANUXX010000011">
    <property type="protein sequence ID" value="MCS4488897.1"/>
    <property type="molecule type" value="Genomic_DNA"/>
</dbReference>
<feature type="domain" description="DNA methylase N-4/N-6" evidence="6">
    <location>
        <begin position="112"/>
        <end position="373"/>
    </location>
</feature>